<accession>A0A7S1SL99</accession>
<dbReference type="InterPro" id="IPR016088">
    <property type="entry name" value="Chalcone_isomerase_3-sand"/>
</dbReference>
<protein>
    <recommendedName>
        <fullName evidence="1">Chalcone isomerase domain-containing protein</fullName>
    </recommendedName>
</protein>
<reference evidence="2" key="1">
    <citation type="submission" date="2021-01" db="EMBL/GenBank/DDBJ databases">
        <authorList>
            <person name="Corre E."/>
            <person name="Pelletier E."/>
            <person name="Niang G."/>
            <person name="Scheremetjew M."/>
            <person name="Finn R."/>
            <person name="Kale V."/>
            <person name="Holt S."/>
            <person name="Cochrane G."/>
            <person name="Meng A."/>
            <person name="Brown T."/>
            <person name="Cohen L."/>
        </authorList>
    </citation>
    <scope>NUCLEOTIDE SEQUENCE</scope>
    <source>
        <strain evidence="2">PLY429</strain>
    </source>
</reference>
<sequence>MAALHSAVPSIALAAPTTRRLTPRPNSPKYRVLTLKYGFTNTSTIRAGREAPPHRHSAHNLSRVAVLATVTDPATKLSFPDVVDGLTCLGAGVREKKVAFVGVKVYSVALYVDEAAASVALQGGSGLMDARVEKMLSIKMARKVDGPTFWEALNEAVLPRIAQIATNQATAEDEEGNFMADVAEAAEVKEEAAQDAAEELGAFLQTATLEKGTEVTLRCSPDGELHVAVDGGDGKTFASAELCEAIFDIYLGDDPISPTAYSAFMAAARSLT</sequence>
<gene>
    <name evidence="2" type="ORF">TCHU04912_LOCUS3791</name>
</gene>
<dbReference type="InterPro" id="IPR016087">
    <property type="entry name" value="Chalcone_isomerase"/>
</dbReference>
<evidence type="ECO:0000313" key="2">
    <source>
        <dbReference type="EMBL" id="CAD9201558.1"/>
    </source>
</evidence>
<organism evidence="2">
    <name type="scientific">Tetraselmis chuii</name>
    <dbReference type="NCBI Taxonomy" id="63592"/>
    <lineage>
        <taxon>Eukaryota</taxon>
        <taxon>Viridiplantae</taxon>
        <taxon>Chlorophyta</taxon>
        <taxon>core chlorophytes</taxon>
        <taxon>Chlorodendrophyceae</taxon>
        <taxon>Chlorodendrales</taxon>
        <taxon>Chlorodendraceae</taxon>
        <taxon>Tetraselmis</taxon>
    </lineage>
</organism>
<feature type="domain" description="Chalcone isomerase" evidence="1">
    <location>
        <begin position="86"/>
        <end position="261"/>
    </location>
</feature>
<proteinExistence type="predicted"/>
<dbReference type="GO" id="GO:0016872">
    <property type="term" value="F:intramolecular lyase activity"/>
    <property type="evidence" value="ECO:0007669"/>
    <property type="project" value="InterPro"/>
</dbReference>
<dbReference type="InterPro" id="IPR036298">
    <property type="entry name" value="Chalcone_isomerase_sf"/>
</dbReference>
<dbReference type="EMBL" id="HBGG01007616">
    <property type="protein sequence ID" value="CAD9201558.1"/>
    <property type="molecule type" value="Transcribed_RNA"/>
</dbReference>
<dbReference type="PANTHER" id="PTHR47698">
    <property type="entry name" value="FATTY-ACID-BINDING PROTEIN 3, CHLOROPLASTIC"/>
    <property type="match status" value="1"/>
</dbReference>
<dbReference type="PANTHER" id="PTHR47698:SF2">
    <property type="entry name" value="FATTY-ACID-BINDING PROTEIN 3, CHLOROPLASTIC"/>
    <property type="match status" value="1"/>
</dbReference>
<evidence type="ECO:0000259" key="1">
    <source>
        <dbReference type="Pfam" id="PF16035"/>
    </source>
</evidence>
<dbReference type="SUPFAM" id="SSF54626">
    <property type="entry name" value="Chalcone isomerase"/>
    <property type="match status" value="1"/>
</dbReference>
<dbReference type="AlphaFoldDB" id="A0A7S1SL99"/>
<name>A0A7S1SL99_9CHLO</name>
<dbReference type="Gene3D" id="3.50.70.10">
    <property type="match status" value="1"/>
</dbReference>
<dbReference type="Pfam" id="PF16035">
    <property type="entry name" value="Chalcone_2"/>
    <property type="match status" value="1"/>
</dbReference>